<dbReference type="Pfam" id="PF13439">
    <property type="entry name" value="Glyco_transf_4"/>
    <property type="match status" value="1"/>
</dbReference>
<evidence type="ECO:0000259" key="2">
    <source>
        <dbReference type="Pfam" id="PF00534"/>
    </source>
</evidence>
<dbReference type="GO" id="GO:0016757">
    <property type="term" value="F:glycosyltransferase activity"/>
    <property type="evidence" value="ECO:0007669"/>
    <property type="project" value="InterPro"/>
</dbReference>
<protein>
    <recommendedName>
        <fullName evidence="6">Glycosyl transferase family 1</fullName>
    </recommendedName>
</protein>
<dbReference type="InterPro" id="IPR028098">
    <property type="entry name" value="Glyco_trans_4-like_N"/>
</dbReference>
<dbReference type="Pfam" id="PF00534">
    <property type="entry name" value="Glycos_transf_1"/>
    <property type="match status" value="1"/>
</dbReference>
<dbReference type="GO" id="GO:0009103">
    <property type="term" value="P:lipopolysaccharide biosynthetic process"/>
    <property type="evidence" value="ECO:0007669"/>
    <property type="project" value="TreeGrafter"/>
</dbReference>
<dbReference type="SUPFAM" id="SSF53756">
    <property type="entry name" value="UDP-Glycosyltransferase/glycogen phosphorylase"/>
    <property type="match status" value="1"/>
</dbReference>
<evidence type="ECO:0000313" key="4">
    <source>
        <dbReference type="EMBL" id="PDV99082.1"/>
    </source>
</evidence>
<dbReference type="OrthoDB" id="9806653at2"/>
<sequence length="394" mass="43923">MKQPTSHSQWHGTIALIAKPGGPQTGVGRYVQMLQHGLEAEGLRVSRVAPIAPPLPSMVYFALRRLGADVRTFLMNYPVWADYPSADVYHLTSQNLATLLLFRRPPGRVIVTVHDIIPYMLRNNPQLSTYRTFADRLFDWLAMRGLHRADHLVADSHYTKQTLIEHLGLAPERISVVHLGIDHERFQPRVVTEELRIHYGLPSGQRYLIYVGSEDPRKNLGTLLQALSIVRRQHPEVELIKVGRAHFMAERQRLVTLAEELGISTAIHWLDEVPEEDLPALYSLADLCVMPSLYEGFGFPVLEAMACGTPVVAANAASLPELVGDAGVLIDPTDVKGLADALGSVLDGALLREWVCLAGPKRAAMYTWERTVAETTALYQKELYERPATHVQAV</sequence>
<dbReference type="PANTHER" id="PTHR46401">
    <property type="entry name" value="GLYCOSYLTRANSFERASE WBBK-RELATED"/>
    <property type="match status" value="1"/>
</dbReference>
<evidence type="ECO:0000313" key="5">
    <source>
        <dbReference type="Proteomes" id="UP000220922"/>
    </source>
</evidence>
<dbReference type="InterPro" id="IPR001296">
    <property type="entry name" value="Glyco_trans_1"/>
</dbReference>
<name>A0A2H3KUS7_9CHLR</name>
<feature type="domain" description="Glycosyl transferase family 1" evidence="2">
    <location>
        <begin position="193"/>
        <end position="349"/>
    </location>
</feature>
<feature type="domain" description="Glycosyltransferase subfamily 4-like N-terminal" evidence="3">
    <location>
        <begin position="26"/>
        <end position="185"/>
    </location>
</feature>
<dbReference type="AlphaFoldDB" id="A0A2H3KUS7"/>
<evidence type="ECO:0000256" key="1">
    <source>
        <dbReference type="ARBA" id="ARBA00022679"/>
    </source>
</evidence>
<keyword evidence="5" id="KW-1185">Reference proteome</keyword>
<organism evidence="4 5">
    <name type="scientific">Candidatus Chloroploca asiatica</name>
    <dbReference type="NCBI Taxonomy" id="1506545"/>
    <lineage>
        <taxon>Bacteria</taxon>
        <taxon>Bacillati</taxon>
        <taxon>Chloroflexota</taxon>
        <taxon>Chloroflexia</taxon>
        <taxon>Chloroflexales</taxon>
        <taxon>Chloroflexineae</taxon>
        <taxon>Oscillochloridaceae</taxon>
        <taxon>Candidatus Chloroploca</taxon>
    </lineage>
</organism>
<proteinExistence type="predicted"/>
<accession>A0A2H3KUS7</accession>
<dbReference type="FunFam" id="3.40.50.2000:FF:000119">
    <property type="entry name" value="Glycosyl transferase group 1"/>
    <property type="match status" value="1"/>
</dbReference>
<dbReference type="EMBL" id="LYXE01000083">
    <property type="protein sequence ID" value="PDV99082.1"/>
    <property type="molecule type" value="Genomic_DNA"/>
</dbReference>
<dbReference type="Proteomes" id="UP000220922">
    <property type="component" value="Unassembled WGS sequence"/>
</dbReference>
<evidence type="ECO:0008006" key="6">
    <source>
        <dbReference type="Google" id="ProtNLM"/>
    </source>
</evidence>
<dbReference type="Gene3D" id="3.40.50.2000">
    <property type="entry name" value="Glycogen Phosphorylase B"/>
    <property type="match status" value="2"/>
</dbReference>
<dbReference type="CDD" id="cd03809">
    <property type="entry name" value="GT4_MtfB-like"/>
    <property type="match status" value="1"/>
</dbReference>
<dbReference type="RefSeq" id="WP_097652397.1">
    <property type="nucleotide sequence ID" value="NZ_LYXE01000083.1"/>
</dbReference>
<comment type="caution">
    <text evidence="4">The sequence shown here is derived from an EMBL/GenBank/DDBJ whole genome shotgun (WGS) entry which is preliminary data.</text>
</comment>
<evidence type="ECO:0000259" key="3">
    <source>
        <dbReference type="Pfam" id="PF13439"/>
    </source>
</evidence>
<dbReference type="PANTHER" id="PTHR46401:SF2">
    <property type="entry name" value="GLYCOSYLTRANSFERASE WBBK-RELATED"/>
    <property type="match status" value="1"/>
</dbReference>
<gene>
    <name evidence="4" type="ORF">A9Q02_13440</name>
</gene>
<reference evidence="4 5" key="1">
    <citation type="submission" date="2016-05" db="EMBL/GenBank/DDBJ databases">
        <authorList>
            <person name="Lavstsen T."/>
            <person name="Jespersen J.S."/>
        </authorList>
    </citation>
    <scope>NUCLEOTIDE SEQUENCE [LARGE SCALE GENOMIC DNA]</scope>
    <source>
        <strain evidence="4 5">B7-9</strain>
    </source>
</reference>
<keyword evidence="1" id="KW-0808">Transferase</keyword>